<name>A0AAE1E962_9GAST</name>
<reference evidence="1" key="1">
    <citation type="journal article" date="2023" name="G3 (Bethesda)">
        <title>A reference genome for the long-term kleptoplast-retaining sea slug Elysia crispata morphotype clarki.</title>
        <authorList>
            <person name="Eastman K.E."/>
            <person name="Pendleton A.L."/>
            <person name="Shaikh M.A."/>
            <person name="Suttiyut T."/>
            <person name="Ogas R."/>
            <person name="Tomko P."/>
            <person name="Gavelis G."/>
            <person name="Widhalm J.R."/>
            <person name="Wisecaver J.H."/>
        </authorList>
    </citation>
    <scope>NUCLEOTIDE SEQUENCE</scope>
    <source>
        <strain evidence="1">ECLA1</strain>
    </source>
</reference>
<evidence type="ECO:0000313" key="1">
    <source>
        <dbReference type="EMBL" id="KAK3798974.1"/>
    </source>
</evidence>
<keyword evidence="2" id="KW-1185">Reference proteome</keyword>
<proteinExistence type="predicted"/>
<gene>
    <name evidence="1" type="ORF">RRG08_019708</name>
</gene>
<dbReference type="Proteomes" id="UP001283361">
    <property type="component" value="Unassembled WGS sequence"/>
</dbReference>
<dbReference type="AlphaFoldDB" id="A0AAE1E962"/>
<accession>A0AAE1E962</accession>
<organism evidence="1 2">
    <name type="scientific">Elysia crispata</name>
    <name type="common">lettuce slug</name>
    <dbReference type="NCBI Taxonomy" id="231223"/>
    <lineage>
        <taxon>Eukaryota</taxon>
        <taxon>Metazoa</taxon>
        <taxon>Spiralia</taxon>
        <taxon>Lophotrochozoa</taxon>
        <taxon>Mollusca</taxon>
        <taxon>Gastropoda</taxon>
        <taxon>Heterobranchia</taxon>
        <taxon>Euthyneura</taxon>
        <taxon>Panpulmonata</taxon>
        <taxon>Sacoglossa</taxon>
        <taxon>Placobranchoidea</taxon>
        <taxon>Plakobranchidae</taxon>
        <taxon>Elysia</taxon>
    </lineage>
</organism>
<evidence type="ECO:0000313" key="2">
    <source>
        <dbReference type="Proteomes" id="UP001283361"/>
    </source>
</evidence>
<sequence length="106" mass="11941">MSQVTKFSETQHLIGPYQFDKTHRLQKEAAATMRKLFVSLLLVAILGFVFAEPHVEKRLFEVVLNKMKYATVRVLNRTGIPKLWKALTDAGDALLGSRRNNGISGI</sequence>
<protein>
    <submittedName>
        <fullName evidence="1">Uncharacterized protein</fullName>
    </submittedName>
</protein>
<dbReference type="EMBL" id="JAWDGP010000606">
    <property type="protein sequence ID" value="KAK3798974.1"/>
    <property type="molecule type" value="Genomic_DNA"/>
</dbReference>
<comment type="caution">
    <text evidence="1">The sequence shown here is derived from an EMBL/GenBank/DDBJ whole genome shotgun (WGS) entry which is preliminary data.</text>
</comment>